<reference evidence="3" key="1">
    <citation type="submission" date="2025-08" db="UniProtKB">
        <authorList>
            <consortium name="RefSeq"/>
        </authorList>
    </citation>
    <scope>IDENTIFICATION</scope>
    <source>
        <tissue evidence="3">Blood</tissue>
    </source>
</reference>
<dbReference type="FunFam" id="1.10.10.1200:FF:000007">
    <property type="entry name" value="Melanoma-associated antigen C2"/>
    <property type="match status" value="1"/>
</dbReference>
<dbReference type="PANTHER" id="PTHR11736:SF36">
    <property type="entry name" value="MELANOMA-ASSOCIATED ANTIGEN B10"/>
    <property type="match status" value="1"/>
</dbReference>
<dbReference type="OrthoDB" id="205198at2759"/>
<dbReference type="FunFam" id="1.10.10.1210:FF:000001">
    <property type="entry name" value="melanoma-associated antigen D1"/>
    <property type="match status" value="1"/>
</dbReference>
<sequence length="340" mass="38656">MPWSQKSKLRAHEKHRQAQEKPEDLAGTQATVGVGEEFRSASSPLFKGISESSLIAGSCCNPQVLQRATAVSHTEPTYRDPLDETVVLSVYYLLYKYQMKEPITKADMLRNVIQVYRNHFHEILKRASAHMEMVFGLDLKEVDPYRHIYVLVNKLEISYDAILDDVREVPKTGLVMAILGVIFMNGNCATEELVWEVLNMMGVYAGRKNFIYGEPRKLITEDLVQENYLECRQVPNSDPPRYEFLWGPRAHAETSKMKALEFVAKINDMVPTAFPSWYEEAVTVEEERPRARAATKVHTTAMASAHSRAMARSSSCPNKVKPIPHFVINKKSTFSLMEGQ</sequence>
<dbReference type="RefSeq" id="XP_010952715.1">
    <property type="nucleotide sequence ID" value="XM_010954413.1"/>
</dbReference>
<feature type="region of interest" description="Disordered" evidence="1">
    <location>
        <begin position="1"/>
        <end position="27"/>
    </location>
</feature>
<dbReference type="Pfam" id="PF12440">
    <property type="entry name" value="MAGE_N"/>
    <property type="match status" value="1"/>
</dbReference>
<dbReference type="InterPro" id="IPR002190">
    <property type="entry name" value="MHD_dom"/>
</dbReference>
<name>A0A9W3EP83_CAMBA</name>
<proteinExistence type="predicted"/>
<dbReference type="GO" id="GO:0000122">
    <property type="term" value="P:negative regulation of transcription by RNA polymerase II"/>
    <property type="evidence" value="ECO:0007669"/>
    <property type="project" value="TreeGrafter"/>
</dbReference>
<dbReference type="Gene3D" id="1.10.10.1210">
    <property type="entry name" value="MAGE homology domain, winged helix WH2 motif"/>
    <property type="match status" value="1"/>
</dbReference>
<feature type="domain" description="MAGE" evidence="2">
    <location>
        <begin position="82"/>
        <end position="281"/>
    </location>
</feature>
<dbReference type="SMART" id="SM01373">
    <property type="entry name" value="MAGE"/>
    <property type="match status" value="1"/>
</dbReference>
<gene>
    <name evidence="3" type="primary">LOC105068534</name>
</gene>
<evidence type="ECO:0000313" key="3">
    <source>
        <dbReference type="RefSeq" id="XP_010952715.1"/>
    </source>
</evidence>
<organism evidence="3">
    <name type="scientific">Camelus bactrianus</name>
    <name type="common">Bactrian camel</name>
    <dbReference type="NCBI Taxonomy" id="9837"/>
    <lineage>
        <taxon>Eukaryota</taxon>
        <taxon>Metazoa</taxon>
        <taxon>Chordata</taxon>
        <taxon>Craniata</taxon>
        <taxon>Vertebrata</taxon>
        <taxon>Euteleostomi</taxon>
        <taxon>Mammalia</taxon>
        <taxon>Eutheria</taxon>
        <taxon>Laurasiatheria</taxon>
        <taxon>Artiodactyla</taxon>
        <taxon>Tylopoda</taxon>
        <taxon>Camelidae</taxon>
        <taxon>Camelus</taxon>
    </lineage>
</organism>
<dbReference type="PANTHER" id="PTHR11736">
    <property type="entry name" value="MELANOMA-ASSOCIATED ANTIGEN MAGE ANTIGEN"/>
    <property type="match status" value="1"/>
</dbReference>
<dbReference type="AlphaFoldDB" id="A0A9W3EP83"/>
<dbReference type="Pfam" id="PF01454">
    <property type="entry name" value="MAGE"/>
    <property type="match status" value="1"/>
</dbReference>
<dbReference type="InterPro" id="IPR037445">
    <property type="entry name" value="MAGE"/>
</dbReference>
<dbReference type="InterPro" id="IPR041898">
    <property type="entry name" value="MAGE_WH1"/>
</dbReference>
<dbReference type="SMART" id="SM01392">
    <property type="entry name" value="MAGE_N"/>
    <property type="match status" value="1"/>
</dbReference>
<evidence type="ECO:0000256" key="1">
    <source>
        <dbReference type="SAM" id="MobiDB-lite"/>
    </source>
</evidence>
<evidence type="ECO:0000259" key="2">
    <source>
        <dbReference type="PROSITE" id="PS50838"/>
    </source>
</evidence>
<dbReference type="Gene3D" id="1.10.10.1200">
    <property type="entry name" value="MAGE homology domain, winged helix WH1 motif"/>
    <property type="match status" value="1"/>
</dbReference>
<dbReference type="KEGG" id="cbai:105068534"/>
<accession>A0A9W3EP83</accession>
<protein>
    <submittedName>
        <fullName evidence="3">Melanoma-associated antigen B10-like</fullName>
    </submittedName>
</protein>
<dbReference type="PROSITE" id="PS50838">
    <property type="entry name" value="MAGE"/>
    <property type="match status" value="1"/>
</dbReference>
<dbReference type="InterPro" id="IPR021072">
    <property type="entry name" value="MAGE_N"/>
</dbReference>
<dbReference type="InterPro" id="IPR041899">
    <property type="entry name" value="MAGE_WH2"/>
</dbReference>
<dbReference type="GO" id="GO:0005634">
    <property type="term" value="C:nucleus"/>
    <property type="evidence" value="ECO:0007669"/>
    <property type="project" value="TreeGrafter"/>
</dbReference>
<feature type="non-terminal residue" evidence="3">
    <location>
        <position position="340"/>
    </location>
</feature>